<keyword evidence="3" id="KW-1185">Reference proteome</keyword>
<name>A0ABP6RKK5_9PSEU</name>
<dbReference type="Proteomes" id="UP001500483">
    <property type="component" value="Unassembled WGS sequence"/>
</dbReference>
<proteinExistence type="predicted"/>
<organism evidence="2 3">
    <name type="scientific">Saccharopolyspora gregorii</name>
    <dbReference type="NCBI Taxonomy" id="33914"/>
    <lineage>
        <taxon>Bacteria</taxon>
        <taxon>Bacillati</taxon>
        <taxon>Actinomycetota</taxon>
        <taxon>Actinomycetes</taxon>
        <taxon>Pseudonocardiales</taxon>
        <taxon>Pseudonocardiaceae</taxon>
        <taxon>Saccharopolyspora</taxon>
    </lineage>
</organism>
<feature type="compositionally biased region" description="Basic and acidic residues" evidence="1">
    <location>
        <begin position="97"/>
        <end position="123"/>
    </location>
</feature>
<protein>
    <submittedName>
        <fullName evidence="2">Uncharacterized protein</fullName>
    </submittedName>
</protein>
<evidence type="ECO:0000313" key="2">
    <source>
        <dbReference type="EMBL" id="GAA3353991.1"/>
    </source>
</evidence>
<gene>
    <name evidence="2" type="ORF">GCM10020366_09260</name>
</gene>
<evidence type="ECO:0000313" key="3">
    <source>
        <dbReference type="Proteomes" id="UP001500483"/>
    </source>
</evidence>
<sequence length="156" mass="17165">MISAPGLEGMGSWQGMVEAVDRWIDADGLRFGPADRIELGYGAHSAYTLPPEALRRIGESVAERQPNGCTSTATACRPRADGERGAEAQVRRPRVQLGRERRPIRIASPRRDQRPERGGDQQHRPRRLRNVHSTAAVTMPVANDSSRNSASASKSW</sequence>
<accession>A0ABP6RKK5</accession>
<reference evidence="3" key="1">
    <citation type="journal article" date="2019" name="Int. J. Syst. Evol. Microbiol.">
        <title>The Global Catalogue of Microorganisms (GCM) 10K type strain sequencing project: providing services to taxonomists for standard genome sequencing and annotation.</title>
        <authorList>
            <consortium name="The Broad Institute Genomics Platform"/>
            <consortium name="The Broad Institute Genome Sequencing Center for Infectious Disease"/>
            <person name="Wu L."/>
            <person name="Ma J."/>
        </authorList>
    </citation>
    <scope>NUCLEOTIDE SEQUENCE [LARGE SCALE GENOMIC DNA]</scope>
    <source>
        <strain evidence="3">JCM 9687</strain>
    </source>
</reference>
<evidence type="ECO:0000256" key="1">
    <source>
        <dbReference type="SAM" id="MobiDB-lite"/>
    </source>
</evidence>
<feature type="compositionally biased region" description="Basic and acidic residues" evidence="1">
    <location>
        <begin position="78"/>
        <end position="90"/>
    </location>
</feature>
<comment type="caution">
    <text evidence="2">The sequence shown here is derived from an EMBL/GenBank/DDBJ whole genome shotgun (WGS) entry which is preliminary data.</text>
</comment>
<feature type="region of interest" description="Disordered" evidence="1">
    <location>
        <begin position="61"/>
        <end position="156"/>
    </location>
</feature>
<feature type="compositionally biased region" description="Low complexity" evidence="1">
    <location>
        <begin position="142"/>
        <end position="156"/>
    </location>
</feature>
<dbReference type="EMBL" id="BAAAYK010000026">
    <property type="protein sequence ID" value="GAA3353991.1"/>
    <property type="molecule type" value="Genomic_DNA"/>
</dbReference>